<reference evidence="1" key="2">
    <citation type="journal article" date="2022" name="Microbiol. Resour. Announc.">
        <title>Metagenome Sequencing to Explore Phylogenomics of Terrestrial Cyanobacteria.</title>
        <authorList>
            <person name="Ward R.D."/>
            <person name="Stajich J.E."/>
            <person name="Johansen J.R."/>
            <person name="Huntemann M."/>
            <person name="Clum A."/>
            <person name="Foster B."/>
            <person name="Foster B."/>
            <person name="Roux S."/>
            <person name="Palaniappan K."/>
            <person name="Varghese N."/>
            <person name="Mukherjee S."/>
            <person name="Reddy T.B.K."/>
            <person name="Daum C."/>
            <person name="Copeland A."/>
            <person name="Chen I.A."/>
            <person name="Ivanova N.N."/>
            <person name="Kyrpides N.C."/>
            <person name="Shapiro N."/>
            <person name="Eloe-Fadrosh E.A."/>
            <person name="Pietrasiak N."/>
        </authorList>
    </citation>
    <scope>NUCLEOTIDE SEQUENCE</scope>
    <source>
        <strain evidence="1">GSE-TBD4-15B</strain>
    </source>
</reference>
<sequence>METGACFDPTAAYRYRLWRIWQPAAPLITFVMLNPSTADASVNDPTIRRCLSFAQTWGYGGLEVVNLFGLRATHPAQLRQAVDPVGADCDQHLQAAVAQAECVILAWGNWGSLYGRDRQVLSRIAPAKCFCLGINRSGQPSHPLYLKRGLQPLAYLPN</sequence>
<comment type="caution">
    <text evidence="1">The sequence shown here is derived from an EMBL/GenBank/DDBJ whole genome shotgun (WGS) entry which is preliminary data.</text>
</comment>
<accession>A0A951PE32</accession>
<dbReference type="Proteomes" id="UP000707356">
    <property type="component" value="Unassembled WGS sequence"/>
</dbReference>
<evidence type="ECO:0000313" key="1">
    <source>
        <dbReference type="EMBL" id="MBW4467678.1"/>
    </source>
</evidence>
<reference evidence="1" key="1">
    <citation type="submission" date="2021-05" db="EMBL/GenBank/DDBJ databases">
        <authorList>
            <person name="Pietrasiak N."/>
            <person name="Ward R."/>
            <person name="Stajich J.E."/>
            <person name="Kurbessoian T."/>
        </authorList>
    </citation>
    <scope>NUCLEOTIDE SEQUENCE</scope>
    <source>
        <strain evidence="1">GSE-TBD4-15B</strain>
    </source>
</reference>
<name>A0A951PE32_9CYAN</name>
<organism evidence="1 2">
    <name type="scientific">Pegethrix bostrychoides GSE-TBD4-15B</name>
    <dbReference type="NCBI Taxonomy" id="2839662"/>
    <lineage>
        <taxon>Bacteria</taxon>
        <taxon>Bacillati</taxon>
        <taxon>Cyanobacteriota</taxon>
        <taxon>Cyanophyceae</taxon>
        <taxon>Oculatellales</taxon>
        <taxon>Oculatellaceae</taxon>
        <taxon>Pegethrix</taxon>
    </lineage>
</organism>
<dbReference type="Pfam" id="PF07799">
    <property type="entry name" value="DUF1643"/>
    <property type="match status" value="1"/>
</dbReference>
<proteinExistence type="predicted"/>
<evidence type="ECO:0000313" key="2">
    <source>
        <dbReference type="Proteomes" id="UP000707356"/>
    </source>
</evidence>
<dbReference type="AlphaFoldDB" id="A0A951PE32"/>
<dbReference type="InterPro" id="IPR012441">
    <property type="entry name" value="DUF1643"/>
</dbReference>
<gene>
    <name evidence="1" type="ORF">KME07_19805</name>
</gene>
<protein>
    <submittedName>
        <fullName evidence="1">DUF1643 domain-containing protein</fullName>
    </submittedName>
</protein>
<dbReference type="EMBL" id="JAHHHV010000079">
    <property type="protein sequence ID" value="MBW4467678.1"/>
    <property type="molecule type" value="Genomic_DNA"/>
</dbReference>